<gene>
    <name evidence="7" type="ORF">SAMN06265361_10811</name>
</gene>
<dbReference type="SMART" id="SM00245">
    <property type="entry name" value="TSPc"/>
    <property type="match status" value="1"/>
</dbReference>
<dbReference type="GO" id="GO:0030288">
    <property type="term" value="C:outer membrane-bounded periplasmic space"/>
    <property type="evidence" value="ECO:0007669"/>
    <property type="project" value="TreeGrafter"/>
</dbReference>
<dbReference type="Gene3D" id="1.10.101.10">
    <property type="entry name" value="PGBD-like superfamily/PGBD"/>
    <property type="match status" value="1"/>
</dbReference>
<sequence>MVFKGRTVAIIAIVAVIFSSLGTALIVGEGGLIDQWEAGTLLSGNFSHDASFEEHVDKLRQAYSAIKGNYVHEINDQKLIDGAIQGMVSSLGDPYSSYMTPQQSSQFKEDLQSSFTGIGAEVSMKNGRLTIISPIKGSPAEKAGIRPNDQVLKVNGISLEGMDVNTAVSKIRGPKGSKAKLEIVRPGVKEVLHITIIRDEISLQTVEATMLPDKIGRITVSQFSENTAKDFANGLKKLEGEGMKGLVIDVRGNPGGLLPVVLEMCDQLVPDKKTVMMTEDKNGKREKYTSKLDEAKPYPITVLVDKGSASASEILAAALQESGGYPLVGETTFGKGTVQTTRDFHDGSNIKLTIAKWLTPKGNWVHQQGGTKGIKPDVKVPLPAYMHVTPFHVEMPLGRDQNSTEIKSMQTILDALGYNPGRQDGYFDERTEQSLKAFQKTKGLPQTGKLDQTTAEAVQAAFIDFVSDPKNDVQLQVAVELLKKKAK</sequence>
<evidence type="ECO:0000259" key="6">
    <source>
        <dbReference type="PROSITE" id="PS50106"/>
    </source>
</evidence>
<dbReference type="Proteomes" id="UP001157946">
    <property type="component" value="Unassembled WGS sequence"/>
</dbReference>
<keyword evidence="3 5" id="KW-0378">Hydrolase</keyword>
<dbReference type="InterPro" id="IPR036365">
    <property type="entry name" value="PGBD-like_sf"/>
</dbReference>
<dbReference type="PANTHER" id="PTHR32060">
    <property type="entry name" value="TAIL-SPECIFIC PROTEASE"/>
    <property type="match status" value="1"/>
</dbReference>
<evidence type="ECO:0000313" key="7">
    <source>
        <dbReference type="EMBL" id="SMP31503.1"/>
    </source>
</evidence>
<evidence type="ECO:0000256" key="1">
    <source>
        <dbReference type="ARBA" id="ARBA00009179"/>
    </source>
</evidence>
<feature type="domain" description="PDZ" evidence="6">
    <location>
        <begin position="104"/>
        <end position="172"/>
    </location>
</feature>
<dbReference type="CDD" id="cd06782">
    <property type="entry name" value="cpPDZ_CPP-like"/>
    <property type="match status" value="1"/>
</dbReference>
<dbReference type="InterPro" id="IPR001478">
    <property type="entry name" value="PDZ"/>
</dbReference>
<dbReference type="Pfam" id="PF03572">
    <property type="entry name" value="Peptidase_S41"/>
    <property type="match status" value="1"/>
</dbReference>
<dbReference type="CDD" id="cd07560">
    <property type="entry name" value="Peptidase_S41_CPP"/>
    <property type="match status" value="1"/>
</dbReference>
<reference evidence="7" key="1">
    <citation type="submission" date="2017-05" db="EMBL/GenBank/DDBJ databases">
        <authorList>
            <person name="Varghese N."/>
            <person name="Submissions S."/>
        </authorList>
    </citation>
    <scope>NUCLEOTIDE SEQUENCE</scope>
    <source>
        <strain evidence="7">DSM 45262</strain>
    </source>
</reference>
<proteinExistence type="inferred from homology"/>
<dbReference type="AlphaFoldDB" id="A0AA45WRI1"/>
<dbReference type="SUPFAM" id="SSF50156">
    <property type="entry name" value="PDZ domain-like"/>
    <property type="match status" value="1"/>
</dbReference>
<dbReference type="InterPro" id="IPR005151">
    <property type="entry name" value="Tail-specific_protease"/>
</dbReference>
<keyword evidence="2 5" id="KW-0645">Protease</keyword>
<dbReference type="Pfam" id="PF17820">
    <property type="entry name" value="PDZ_6"/>
    <property type="match status" value="1"/>
</dbReference>
<evidence type="ECO:0000256" key="2">
    <source>
        <dbReference type="ARBA" id="ARBA00022670"/>
    </source>
</evidence>
<dbReference type="PANTHER" id="PTHR32060:SF29">
    <property type="entry name" value="CARBOXY-TERMINAL PROCESSING PROTEASE CTPB"/>
    <property type="match status" value="1"/>
</dbReference>
<protein>
    <submittedName>
        <fullName evidence="7">Carboxyl-terminal processing protease</fullName>
    </submittedName>
</protein>
<dbReference type="Pfam" id="PF01471">
    <property type="entry name" value="PG_binding_1"/>
    <property type="match status" value="1"/>
</dbReference>
<dbReference type="InterPro" id="IPR036034">
    <property type="entry name" value="PDZ_sf"/>
</dbReference>
<dbReference type="RefSeq" id="WP_284724565.1">
    <property type="nucleotide sequence ID" value="NZ_FXTU01000008.1"/>
</dbReference>
<dbReference type="Pfam" id="PF22694">
    <property type="entry name" value="CtpB_N-like"/>
    <property type="match status" value="1"/>
</dbReference>
<dbReference type="InterPro" id="IPR036366">
    <property type="entry name" value="PGBDSf"/>
</dbReference>
<dbReference type="NCBIfam" id="TIGR00225">
    <property type="entry name" value="prc"/>
    <property type="match status" value="1"/>
</dbReference>
<comment type="caution">
    <text evidence="7">The sequence shown here is derived from an EMBL/GenBank/DDBJ whole genome shotgun (WGS) entry which is preliminary data.</text>
</comment>
<dbReference type="Gene3D" id="3.30.750.44">
    <property type="match status" value="1"/>
</dbReference>
<dbReference type="SUPFAM" id="SSF47090">
    <property type="entry name" value="PGBD-like"/>
    <property type="match status" value="1"/>
</dbReference>
<evidence type="ECO:0000256" key="5">
    <source>
        <dbReference type="RuleBase" id="RU004404"/>
    </source>
</evidence>
<accession>A0AA45WRI1</accession>
<dbReference type="InterPro" id="IPR029045">
    <property type="entry name" value="ClpP/crotonase-like_dom_sf"/>
</dbReference>
<dbReference type="EMBL" id="FXTU01000008">
    <property type="protein sequence ID" value="SMP31503.1"/>
    <property type="molecule type" value="Genomic_DNA"/>
</dbReference>
<dbReference type="GO" id="GO:0004175">
    <property type="term" value="F:endopeptidase activity"/>
    <property type="evidence" value="ECO:0007669"/>
    <property type="project" value="TreeGrafter"/>
</dbReference>
<dbReference type="SUPFAM" id="SSF52096">
    <property type="entry name" value="ClpP/crotonase"/>
    <property type="match status" value="1"/>
</dbReference>
<keyword evidence="8" id="KW-1185">Reference proteome</keyword>
<comment type="similarity">
    <text evidence="1 5">Belongs to the peptidase S41A family.</text>
</comment>
<name>A0AA45WRI1_9BACL</name>
<dbReference type="GO" id="GO:0006508">
    <property type="term" value="P:proteolysis"/>
    <property type="evidence" value="ECO:0007669"/>
    <property type="project" value="UniProtKB-KW"/>
</dbReference>
<dbReference type="GO" id="GO:0007165">
    <property type="term" value="P:signal transduction"/>
    <property type="evidence" value="ECO:0007669"/>
    <property type="project" value="TreeGrafter"/>
</dbReference>
<keyword evidence="4 5" id="KW-0720">Serine protease</keyword>
<dbReference type="InterPro" id="IPR041489">
    <property type="entry name" value="PDZ_6"/>
</dbReference>
<dbReference type="InterPro" id="IPR002477">
    <property type="entry name" value="Peptidoglycan-bd-like"/>
</dbReference>
<evidence type="ECO:0000256" key="3">
    <source>
        <dbReference type="ARBA" id="ARBA00022801"/>
    </source>
</evidence>
<dbReference type="SMART" id="SM00228">
    <property type="entry name" value="PDZ"/>
    <property type="match status" value="1"/>
</dbReference>
<organism evidence="7 8">
    <name type="scientific">Laceyella tengchongensis</name>
    <dbReference type="NCBI Taxonomy" id="574699"/>
    <lineage>
        <taxon>Bacteria</taxon>
        <taxon>Bacillati</taxon>
        <taxon>Bacillota</taxon>
        <taxon>Bacilli</taxon>
        <taxon>Bacillales</taxon>
        <taxon>Thermoactinomycetaceae</taxon>
        <taxon>Laceyella</taxon>
    </lineage>
</organism>
<dbReference type="PROSITE" id="PS50106">
    <property type="entry name" value="PDZ"/>
    <property type="match status" value="1"/>
</dbReference>
<evidence type="ECO:0000313" key="8">
    <source>
        <dbReference type="Proteomes" id="UP001157946"/>
    </source>
</evidence>
<dbReference type="InterPro" id="IPR004447">
    <property type="entry name" value="Peptidase_S41A"/>
</dbReference>
<dbReference type="Gene3D" id="2.30.42.10">
    <property type="match status" value="1"/>
</dbReference>
<dbReference type="InterPro" id="IPR055210">
    <property type="entry name" value="CtpA/B_N"/>
</dbReference>
<dbReference type="Gene3D" id="3.90.226.10">
    <property type="entry name" value="2-enoyl-CoA Hydratase, Chain A, domain 1"/>
    <property type="match status" value="1"/>
</dbReference>
<evidence type="ECO:0000256" key="4">
    <source>
        <dbReference type="ARBA" id="ARBA00022825"/>
    </source>
</evidence>
<dbReference type="FunFam" id="3.30.750.44:FF:000001">
    <property type="entry name" value="S41 family peptidase"/>
    <property type="match status" value="1"/>
</dbReference>
<dbReference type="GO" id="GO:0008236">
    <property type="term" value="F:serine-type peptidase activity"/>
    <property type="evidence" value="ECO:0007669"/>
    <property type="project" value="UniProtKB-KW"/>
</dbReference>
<dbReference type="FunFam" id="2.30.42.10:FF:000063">
    <property type="entry name" value="Peptidase, S41 family"/>
    <property type="match status" value="1"/>
</dbReference>